<evidence type="ECO:0000256" key="10">
    <source>
        <dbReference type="SAM" id="MobiDB-lite"/>
    </source>
</evidence>
<dbReference type="InterPro" id="IPR045628">
    <property type="entry name" value="Lhr_WH_dom"/>
</dbReference>
<organism evidence="13 14">
    <name type="scientific">Robbsia betulipollinis</name>
    <dbReference type="NCBI Taxonomy" id="2981849"/>
    <lineage>
        <taxon>Bacteria</taxon>
        <taxon>Pseudomonadati</taxon>
        <taxon>Pseudomonadota</taxon>
        <taxon>Betaproteobacteria</taxon>
        <taxon>Burkholderiales</taxon>
        <taxon>Burkholderiaceae</taxon>
        <taxon>Robbsia</taxon>
    </lineage>
</organism>
<feature type="compositionally biased region" description="Basic residues" evidence="10">
    <location>
        <begin position="959"/>
        <end position="977"/>
    </location>
</feature>
<feature type="region of interest" description="Disordered" evidence="10">
    <location>
        <begin position="92"/>
        <end position="124"/>
    </location>
</feature>
<dbReference type="PANTHER" id="PTHR47962">
    <property type="entry name" value="ATP-DEPENDENT HELICASE LHR-RELATED-RELATED"/>
    <property type="match status" value="1"/>
</dbReference>
<comment type="similarity">
    <text evidence="9">Belongs to the Lhr helicase family. Lhr-Core subfamily.</text>
</comment>
<proteinExistence type="inferred from homology"/>
<dbReference type="InterPro" id="IPR001650">
    <property type="entry name" value="Helicase_C-like"/>
</dbReference>
<keyword evidence="7" id="KW-0234">DNA repair</keyword>
<dbReference type="InterPro" id="IPR011545">
    <property type="entry name" value="DEAD/DEAH_box_helicase_dom"/>
</dbReference>
<sequence>MNARDREVEGIAGIEEIGTGKRAARGAGKPLNAWFRTRGWRPFPFQRDVWERLAAGDSGLLHATTGAGKTFAVWLGAILAYGGDQALTAPDAPAAPAAPVDSPAATPPASAAAARAMPAAGRRPRAVPAPPLTVLWITPMRALAADTARALNEPLEAIGSRWRVGLRTGDTPAAERARQDRRLPTALVTTPESLSLLLTRAAAHDTMAGVRLVVVDEWHELLGSKRGVQVQLALARLAQWQPALQVWGLSATLGDLDLARDALLAAVRTPTHLVRGLTPKKRLIDTLIPDTIERFPWAGHLGTRLVAAVAAEIDRSDSALVFTNTRAQAEIWYQALLDQRPDWAGVIALHHGSLDSSVRGWVETALKTGKLRAVVCTSSLDLGVDFAPVDRVFQVGSPKGIARLLQRAGRSGHSPGRASRITLVPTHALELVEAAAARHAVELGRIESRAPPEEPLDVLVQHLVTVALGGGFTADALLAEVRRAWSFRTLSAARFQWALAFVEHGGGSLGAYPDYHRIAPDAAGVYHVPRADLARRHRANIGTIVADAAMRIEWVSGGRIGTVDEAFVSRLRPGDAFTFAGRTVELVRVREMTAYVKRAAARRGTVPQWQGGRMPLSSELANSVIELLGAVGAGDAAASGAPEMRAIAPLLALQRDWSQLPRPGVLLIETLHTREGWHFFCYPFAGRTAHLGLASLLAWRAAQRAPRTFSISMNDYGFELLSATPVDWPALIADGLLAETGLEADVLASLNASELASRRFREIARIAGLIFQSHPGEGRSARQLQASAGLFYQVFAKHDPGNLLLEQARNEILLEELDIGRLHDALQRIARGSVAIETPAKPTPFAFPLMVGRLRERISTEQLADRVQRMLADLERAAGPEPSDPAAPVRAGRASRRAQADPGGASVPDDRPAAGAQSSGTQPAMLAGVDDAPDAHASSDADADAGADADAPGESGRRMPGRRPRRARQRRPRLRPF</sequence>
<evidence type="ECO:0000256" key="2">
    <source>
        <dbReference type="ARBA" id="ARBA00022763"/>
    </source>
</evidence>
<dbReference type="NCBIfam" id="TIGR04121">
    <property type="entry name" value="DEXH_lig_assoc"/>
    <property type="match status" value="1"/>
</dbReference>
<keyword evidence="4" id="KW-0347">Helicase</keyword>
<evidence type="ECO:0000256" key="8">
    <source>
        <dbReference type="ARBA" id="ARBA00023235"/>
    </source>
</evidence>
<keyword evidence="13" id="KW-0436">Ligase</keyword>
<dbReference type="RefSeq" id="WP_267847530.1">
    <property type="nucleotide sequence ID" value="NZ_JAPMXC010000001.1"/>
</dbReference>
<keyword evidence="6" id="KW-0238">DNA-binding</keyword>
<keyword evidence="1" id="KW-0547">Nucleotide-binding</keyword>
<protein>
    <submittedName>
        <fullName evidence="13">Ligase-associated DNA damage response DEXH box helicase</fullName>
    </submittedName>
</protein>
<evidence type="ECO:0000256" key="3">
    <source>
        <dbReference type="ARBA" id="ARBA00022801"/>
    </source>
</evidence>
<dbReference type="InterPro" id="IPR052511">
    <property type="entry name" value="ATP-dep_Helicase"/>
</dbReference>
<keyword evidence="3" id="KW-0378">Hydrolase</keyword>
<dbReference type="PROSITE" id="PS51192">
    <property type="entry name" value="HELICASE_ATP_BIND_1"/>
    <property type="match status" value="1"/>
</dbReference>
<keyword evidence="14" id="KW-1185">Reference proteome</keyword>
<feature type="region of interest" description="Disordered" evidence="10">
    <location>
        <begin position="876"/>
        <end position="977"/>
    </location>
</feature>
<dbReference type="SMART" id="SM00487">
    <property type="entry name" value="DEXDc"/>
    <property type="match status" value="1"/>
</dbReference>
<feature type="compositionally biased region" description="Low complexity" evidence="10">
    <location>
        <begin position="92"/>
        <end position="121"/>
    </location>
</feature>
<reference evidence="13" key="1">
    <citation type="submission" date="2022-11" db="EMBL/GenBank/DDBJ databases">
        <title>Robbsia betulipollinis sp. nov., isolated from pollen of birch (Betula pendula).</title>
        <authorList>
            <person name="Shi H."/>
            <person name="Ambika Manirajan B."/>
            <person name="Ratering S."/>
            <person name="Geissler-Plaum R."/>
            <person name="Schnell S."/>
        </authorList>
    </citation>
    <scope>NUCLEOTIDE SEQUENCE</scope>
    <source>
        <strain evidence="13">Bb-Pol-6</strain>
    </source>
</reference>
<dbReference type="InterPro" id="IPR017170">
    <property type="entry name" value="Lhr-like"/>
</dbReference>
<evidence type="ECO:0000313" key="14">
    <source>
        <dbReference type="Proteomes" id="UP001082899"/>
    </source>
</evidence>
<dbReference type="Pfam" id="PF00270">
    <property type="entry name" value="DEAD"/>
    <property type="match status" value="1"/>
</dbReference>
<comment type="caution">
    <text evidence="13">The sequence shown here is derived from an EMBL/GenBank/DDBJ whole genome shotgun (WGS) entry which is preliminary data.</text>
</comment>
<gene>
    <name evidence="13" type="ORF">OVY01_11345</name>
</gene>
<dbReference type="CDD" id="cd18796">
    <property type="entry name" value="SF2_C_LHR"/>
    <property type="match status" value="1"/>
</dbReference>
<evidence type="ECO:0000256" key="7">
    <source>
        <dbReference type="ARBA" id="ARBA00023204"/>
    </source>
</evidence>
<dbReference type="Pfam" id="PF19306">
    <property type="entry name" value="WHD_Lhr"/>
    <property type="match status" value="1"/>
</dbReference>
<evidence type="ECO:0000256" key="6">
    <source>
        <dbReference type="ARBA" id="ARBA00023125"/>
    </source>
</evidence>
<name>A0ABT3ZN30_9BURK</name>
<evidence type="ECO:0000313" key="13">
    <source>
        <dbReference type="EMBL" id="MCY0387817.1"/>
    </source>
</evidence>
<accession>A0ABT3ZN30</accession>
<dbReference type="Gene3D" id="3.40.50.300">
    <property type="entry name" value="P-loop containing nucleotide triphosphate hydrolases"/>
    <property type="match status" value="2"/>
</dbReference>
<feature type="domain" description="Helicase ATP-binding" evidence="11">
    <location>
        <begin position="50"/>
        <end position="271"/>
    </location>
</feature>
<keyword evidence="8" id="KW-0413">Isomerase</keyword>
<dbReference type="Pfam" id="PF00271">
    <property type="entry name" value="Helicase_C"/>
    <property type="match status" value="1"/>
</dbReference>
<evidence type="ECO:0000256" key="1">
    <source>
        <dbReference type="ARBA" id="ARBA00022741"/>
    </source>
</evidence>
<dbReference type="PIRSF" id="PIRSF037307">
    <property type="entry name" value="Lhr-like_helic_prd"/>
    <property type="match status" value="1"/>
</dbReference>
<feature type="domain" description="Helicase C-terminal" evidence="12">
    <location>
        <begin position="301"/>
        <end position="464"/>
    </location>
</feature>
<dbReference type="PROSITE" id="PS51194">
    <property type="entry name" value="HELICASE_CTER"/>
    <property type="match status" value="1"/>
</dbReference>
<dbReference type="PANTHER" id="PTHR47962:SF3">
    <property type="entry name" value="LARGE ATP-DEPENDENT HELICASE-RELATED PROTEIN"/>
    <property type="match status" value="1"/>
</dbReference>
<dbReference type="Pfam" id="PF08494">
    <property type="entry name" value="DEAD_assoc"/>
    <property type="match status" value="1"/>
</dbReference>
<dbReference type="Proteomes" id="UP001082899">
    <property type="component" value="Unassembled WGS sequence"/>
</dbReference>
<evidence type="ECO:0000256" key="5">
    <source>
        <dbReference type="ARBA" id="ARBA00022840"/>
    </source>
</evidence>
<dbReference type="InterPro" id="IPR014001">
    <property type="entry name" value="Helicase_ATP-bd"/>
</dbReference>
<evidence type="ECO:0000259" key="11">
    <source>
        <dbReference type="PROSITE" id="PS51192"/>
    </source>
</evidence>
<dbReference type="SMART" id="SM00490">
    <property type="entry name" value="HELICc"/>
    <property type="match status" value="1"/>
</dbReference>
<evidence type="ECO:0000256" key="4">
    <source>
        <dbReference type="ARBA" id="ARBA00022806"/>
    </source>
</evidence>
<dbReference type="EMBL" id="JAPMXC010000001">
    <property type="protein sequence ID" value="MCY0387817.1"/>
    <property type="molecule type" value="Genomic_DNA"/>
</dbReference>
<dbReference type="InterPro" id="IPR026362">
    <property type="entry name" value="DEXH_lig_assoc"/>
</dbReference>
<dbReference type="InterPro" id="IPR027417">
    <property type="entry name" value="P-loop_NTPase"/>
</dbReference>
<dbReference type="SUPFAM" id="SSF52540">
    <property type="entry name" value="P-loop containing nucleoside triphosphate hydrolases"/>
    <property type="match status" value="1"/>
</dbReference>
<evidence type="ECO:0000256" key="9">
    <source>
        <dbReference type="ARBA" id="ARBA00093467"/>
    </source>
</evidence>
<keyword evidence="2" id="KW-0227">DNA damage</keyword>
<evidence type="ECO:0000259" key="12">
    <source>
        <dbReference type="PROSITE" id="PS51194"/>
    </source>
</evidence>
<dbReference type="GO" id="GO:0016874">
    <property type="term" value="F:ligase activity"/>
    <property type="evidence" value="ECO:0007669"/>
    <property type="project" value="UniProtKB-KW"/>
</dbReference>
<keyword evidence="5" id="KW-0067">ATP-binding</keyword>
<dbReference type="InterPro" id="IPR013701">
    <property type="entry name" value="Lhr-like_DEAD/DEAH_assoc"/>
</dbReference>